<dbReference type="PANTHER" id="PTHR31374">
    <property type="entry name" value="AUXIN-INDUCED PROTEIN-LIKE-RELATED"/>
    <property type="match status" value="1"/>
</dbReference>
<evidence type="ECO:0000313" key="4">
    <source>
        <dbReference type="Proteomes" id="UP001386955"/>
    </source>
</evidence>
<dbReference type="GO" id="GO:0009733">
    <property type="term" value="P:response to auxin"/>
    <property type="evidence" value="ECO:0007669"/>
    <property type="project" value="InterPro"/>
</dbReference>
<accession>A0AAN9S556</accession>
<evidence type="ECO:0000256" key="2">
    <source>
        <dbReference type="SAM" id="Phobius"/>
    </source>
</evidence>
<proteinExistence type="inferred from homology"/>
<gene>
    <name evidence="3" type="ORF">VNO78_25057</name>
</gene>
<protein>
    <recommendedName>
        <fullName evidence="5">Small auxin up regulated protein</fullName>
    </recommendedName>
</protein>
<keyword evidence="2" id="KW-1133">Transmembrane helix</keyword>
<comment type="similarity">
    <text evidence="1">Belongs to the ARG7 family.</text>
</comment>
<evidence type="ECO:0000256" key="1">
    <source>
        <dbReference type="ARBA" id="ARBA00006974"/>
    </source>
</evidence>
<dbReference type="Proteomes" id="UP001386955">
    <property type="component" value="Unassembled WGS sequence"/>
</dbReference>
<dbReference type="InterPro" id="IPR003676">
    <property type="entry name" value="SAUR_fam"/>
</dbReference>
<dbReference type="PANTHER" id="PTHR31374:SF213">
    <property type="entry name" value="SAUR FAMILY PROTEIN"/>
    <property type="match status" value="1"/>
</dbReference>
<evidence type="ECO:0000313" key="3">
    <source>
        <dbReference type="EMBL" id="KAK7389764.1"/>
    </source>
</evidence>
<comment type="caution">
    <text evidence="3">The sequence shown here is derived from an EMBL/GenBank/DDBJ whole genome shotgun (WGS) entry which is preliminary data.</text>
</comment>
<dbReference type="EMBL" id="JAYMYS010000006">
    <property type="protein sequence ID" value="KAK7389764.1"/>
    <property type="molecule type" value="Genomic_DNA"/>
</dbReference>
<keyword evidence="2" id="KW-0812">Transmembrane</keyword>
<feature type="transmembrane region" description="Helical" evidence="2">
    <location>
        <begin position="33"/>
        <end position="55"/>
    </location>
</feature>
<name>A0AAN9S556_PSOTE</name>
<sequence length="251" mass="28708">MFSSIRSVCFCHVFSDLATFETQLNILLFFKSLLLLPFSHSISLSLLTFSLYLGFRGLCSILVSVLVIVEKLLLPSMVVLVRSIQLSQLLLYTLYLEYVSKDPLISISVLLGCIRKANAKMALEGLDDEGMNARLFRGKFCLVMLESEENIFEEVPVTNPQHRKKEVVKDIPKGFLPIKVGQGEEQQKIVMPIMYLNHPLFSQLLKEAEEEYGFDQQGTIIIPCLVKDFRYVQDLIHKDISSHRCFRPSLR</sequence>
<organism evidence="3 4">
    <name type="scientific">Psophocarpus tetragonolobus</name>
    <name type="common">Winged bean</name>
    <name type="synonym">Dolichos tetragonolobus</name>
    <dbReference type="NCBI Taxonomy" id="3891"/>
    <lineage>
        <taxon>Eukaryota</taxon>
        <taxon>Viridiplantae</taxon>
        <taxon>Streptophyta</taxon>
        <taxon>Embryophyta</taxon>
        <taxon>Tracheophyta</taxon>
        <taxon>Spermatophyta</taxon>
        <taxon>Magnoliopsida</taxon>
        <taxon>eudicotyledons</taxon>
        <taxon>Gunneridae</taxon>
        <taxon>Pentapetalae</taxon>
        <taxon>rosids</taxon>
        <taxon>fabids</taxon>
        <taxon>Fabales</taxon>
        <taxon>Fabaceae</taxon>
        <taxon>Papilionoideae</taxon>
        <taxon>50 kb inversion clade</taxon>
        <taxon>NPAAA clade</taxon>
        <taxon>indigoferoid/millettioid clade</taxon>
        <taxon>Phaseoleae</taxon>
        <taxon>Psophocarpus</taxon>
    </lineage>
</organism>
<evidence type="ECO:0008006" key="5">
    <source>
        <dbReference type="Google" id="ProtNLM"/>
    </source>
</evidence>
<dbReference type="AlphaFoldDB" id="A0AAN9S556"/>
<keyword evidence="2" id="KW-0472">Membrane</keyword>
<dbReference type="Pfam" id="PF02519">
    <property type="entry name" value="Auxin_inducible"/>
    <property type="match status" value="1"/>
</dbReference>
<feature type="transmembrane region" description="Helical" evidence="2">
    <location>
        <begin position="61"/>
        <end position="81"/>
    </location>
</feature>
<reference evidence="3 4" key="1">
    <citation type="submission" date="2024-01" db="EMBL/GenBank/DDBJ databases">
        <title>The genomes of 5 underutilized Papilionoideae crops provide insights into root nodulation and disease resistanc.</title>
        <authorList>
            <person name="Jiang F."/>
        </authorList>
    </citation>
    <scope>NUCLEOTIDE SEQUENCE [LARGE SCALE GENOMIC DNA]</scope>
    <source>
        <strain evidence="3">DUOXIRENSHENG_FW03</strain>
        <tissue evidence="3">Leaves</tissue>
    </source>
</reference>
<keyword evidence="4" id="KW-1185">Reference proteome</keyword>